<dbReference type="Proteomes" id="UP000061432">
    <property type="component" value="Plasmid pMaq22A_1p"/>
</dbReference>
<evidence type="ECO:0000313" key="2">
    <source>
        <dbReference type="Proteomes" id="UP000061432"/>
    </source>
</evidence>
<reference evidence="1 2" key="1">
    <citation type="journal article" date="2015" name="Genome Announc.">
        <title>Complete Genome Sequence of Methylobacterium aquaticum Strain 22A, Isolated from Racomitrium japonicum Moss.</title>
        <authorList>
            <person name="Tani A."/>
            <person name="Ogura Y."/>
            <person name="Hayashi T."/>
            <person name="Kimbara K."/>
        </authorList>
    </citation>
    <scope>NUCLEOTIDE SEQUENCE [LARGE SCALE GENOMIC DNA]</scope>
    <source>
        <strain evidence="1 2">MA-22A</strain>
        <plasmid evidence="2">Plasmid pMaq22A_1p DNA</plasmid>
    </source>
</reference>
<evidence type="ECO:0008006" key="3">
    <source>
        <dbReference type="Google" id="ProtNLM"/>
    </source>
</evidence>
<name>A0A0C6F8N8_9HYPH</name>
<dbReference type="EMBL" id="AP014705">
    <property type="protein sequence ID" value="BAQ49161.1"/>
    <property type="molecule type" value="Genomic_DNA"/>
</dbReference>
<reference evidence="2" key="2">
    <citation type="submission" date="2015-01" db="EMBL/GenBank/DDBJ databases">
        <title>Complete genome sequence of Methylobacterium aquaticum strain 22A.</title>
        <authorList>
            <person name="Tani A."/>
            <person name="Ogura Y."/>
            <person name="Hayashi T."/>
        </authorList>
    </citation>
    <scope>NUCLEOTIDE SEQUENCE [LARGE SCALE GENOMIC DNA]</scope>
    <source>
        <strain evidence="2">MA-22A</strain>
        <plasmid evidence="2">Plasmid pMaq22A_1p DNA</plasmid>
    </source>
</reference>
<dbReference type="InterPro" id="IPR036590">
    <property type="entry name" value="SRAP-like"/>
</dbReference>
<evidence type="ECO:0000313" key="1">
    <source>
        <dbReference type="EMBL" id="BAQ49161.1"/>
    </source>
</evidence>
<dbReference type="Gene3D" id="3.90.1680.20">
    <property type="match status" value="1"/>
</dbReference>
<accession>A0A0C6F8N8</accession>
<organism evidence="1 2">
    <name type="scientific">Methylobacterium aquaticum</name>
    <dbReference type="NCBI Taxonomy" id="270351"/>
    <lineage>
        <taxon>Bacteria</taxon>
        <taxon>Pseudomonadati</taxon>
        <taxon>Pseudomonadota</taxon>
        <taxon>Alphaproteobacteria</taxon>
        <taxon>Hyphomicrobiales</taxon>
        <taxon>Methylobacteriaceae</taxon>
        <taxon>Methylobacterium</taxon>
    </lineage>
</organism>
<dbReference type="KEGG" id="maqu:Maq22A_1p34460"/>
<dbReference type="SUPFAM" id="SSF143081">
    <property type="entry name" value="BB1717-like"/>
    <property type="match status" value="1"/>
</dbReference>
<gene>
    <name evidence="1" type="ORF">Maq22A_1p34460</name>
</gene>
<keyword evidence="1" id="KW-0614">Plasmid</keyword>
<geneLocation type="plasmid" evidence="2">
    <name>pMaq22A_1p DNA</name>
</geneLocation>
<dbReference type="AlphaFoldDB" id="A0A0C6F8N8"/>
<sequence length="115" mass="12581">MCNLYSSARSQDEIRRTFAVDRDEAGNLPPLPGIFPDQMAPVVHSVDGARVLTMMRWGLPPPPEGRHPAGHQRSQRRLALLAALAQACTPLPGAGDLVQRVRRHEATQDAGMVRP</sequence>
<protein>
    <recommendedName>
        <fullName evidence="3">DUF159 family protein</fullName>
    </recommendedName>
</protein>
<proteinExistence type="predicted"/>